<evidence type="ECO:0000259" key="9">
    <source>
        <dbReference type="Pfam" id="PF13290"/>
    </source>
</evidence>
<dbReference type="GO" id="GO:0030203">
    <property type="term" value="P:glycosaminoglycan metabolic process"/>
    <property type="evidence" value="ECO:0007669"/>
    <property type="project" value="TreeGrafter"/>
</dbReference>
<dbReference type="Gene3D" id="3.20.20.80">
    <property type="entry name" value="Glycosidases"/>
    <property type="match status" value="1"/>
</dbReference>
<dbReference type="GO" id="GO:0005975">
    <property type="term" value="P:carbohydrate metabolic process"/>
    <property type="evidence" value="ECO:0007669"/>
    <property type="project" value="InterPro"/>
</dbReference>
<protein>
    <recommendedName>
        <fullName evidence="3">beta-N-acetylhexosaminidase</fullName>
        <ecNumber evidence="3">3.2.1.52</ecNumber>
    </recommendedName>
</protein>
<sequence>MIKGIGMNKFIIGFLVLITQIFVANAQESSLALIPYPWSVEQGTGEFLFTEETIFYLPQSQERDLGAYIQEKLLADQNMKVQVKSGSPKKGEAPAVNFLLTKNKEIEEEGYILSVQPSSIQVEARTAKGLFYAFQTLRQLMPVQPSALARIPSVEIKDHPRFEWRGLMIDVSRHFRSKEFVKKQIDIIAAYKMNKFHWHLTDDQGWRVEIRKYPNLTDKGAWRADRTGVSWWKRTGATAEEPKSVGGFYTQEDIKEVIEFARLRNVEIIPEIDVPGHSKALVSSYPFLSCLDSATFEVAVGGKAPDNALCAGKESTYDFMEEVIGEIAGLFPSQYIHIGGDECNKTNWKKCPHCQAVKEEHGLADEEELQSYFIQRMNKLITANDKKMIAWDEVLSGNGAKGAVIMAWRRGAHSPQLQAPQEGYPTIMTSYTYSYISQVQGPPGMEPEGPKVVLPLSKVYSQEPVPEALSPEQARLIKGTEVCLWSEFTPTAEHTEYMLYPRTIAHAEVAWTVPAQKDWQRFQEIVPTHFQRLEQQKITVSNSLYSIYGSYAYSPLEQTGRVFLETETEGYRMLYTLDGTAPTSGSEQYHGFLTVSLGQEVKAGLFDKEGQLLGEITSLKVRKDNL</sequence>
<dbReference type="InterPro" id="IPR015882">
    <property type="entry name" value="HEX_bac_N"/>
</dbReference>
<evidence type="ECO:0000259" key="8">
    <source>
        <dbReference type="Pfam" id="PF02838"/>
    </source>
</evidence>
<dbReference type="PANTHER" id="PTHR22600:SF57">
    <property type="entry name" value="BETA-N-ACETYLHEXOSAMINIDASE"/>
    <property type="match status" value="1"/>
</dbReference>
<dbReference type="Pfam" id="PF00728">
    <property type="entry name" value="Glyco_hydro_20"/>
    <property type="match status" value="1"/>
</dbReference>
<dbReference type="PRINTS" id="PR00738">
    <property type="entry name" value="GLHYDRLASE20"/>
</dbReference>
<feature type="domain" description="GH29D-like beta-sandwich" evidence="9">
    <location>
        <begin position="559"/>
        <end position="611"/>
    </location>
</feature>
<evidence type="ECO:0000259" key="7">
    <source>
        <dbReference type="Pfam" id="PF00728"/>
    </source>
</evidence>
<comment type="caution">
    <text evidence="10">The sequence shown here is derived from an EMBL/GenBank/DDBJ whole genome shotgun (WGS) entry which is preliminary data.</text>
</comment>
<dbReference type="InterPro" id="IPR059177">
    <property type="entry name" value="GH29D-like_dom"/>
</dbReference>
<dbReference type="GO" id="GO:0016020">
    <property type="term" value="C:membrane"/>
    <property type="evidence" value="ECO:0007669"/>
    <property type="project" value="TreeGrafter"/>
</dbReference>
<dbReference type="CDD" id="cd06563">
    <property type="entry name" value="GH20_chitobiase-like"/>
    <property type="match status" value="1"/>
</dbReference>
<dbReference type="InterPro" id="IPR025705">
    <property type="entry name" value="Beta_hexosaminidase_sua/sub"/>
</dbReference>
<dbReference type="EC" id="3.2.1.52" evidence="3"/>
<comment type="catalytic activity">
    <reaction evidence="1">
        <text>Hydrolysis of terminal non-reducing N-acetyl-D-hexosamine residues in N-acetyl-beta-D-hexosaminides.</text>
        <dbReference type="EC" id="3.2.1.52"/>
    </reaction>
</comment>
<dbReference type="PANTHER" id="PTHR22600">
    <property type="entry name" value="BETA-HEXOSAMINIDASE"/>
    <property type="match status" value="1"/>
</dbReference>
<evidence type="ECO:0000313" key="11">
    <source>
        <dbReference type="Proteomes" id="UP000619457"/>
    </source>
</evidence>
<comment type="similarity">
    <text evidence="2">Belongs to the glycosyl hydrolase 20 family.</text>
</comment>
<feature type="domain" description="Beta-hexosaminidase bacterial type N-terminal" evidence="8">
    <location>
        <begin position="32"/>
        <end position="159"/>
    </location>
</feature>
<keyword evidence="5" id="KW-0326">Glycosidase</keyword>
<dbReference type="Pfam" id="PF13290">
    <property type="entry name" value="CHB_HEX_C_1"/>
    <property type="match status" value="1"/>
</dbReference>
<dbReference type="InterPro" id="IPR017853">
    <property type="entry name" value="GH"/>
</dbReference>
<keyword evidence="4" id="KW-0378">Hydrolase</keyword>
<accession>A0A918PKC3</accession>
<keyword evidence="11" id="KW-1185">Reference proteome</keyword>
<reference evidence="10" key="1">
    <citation type="journal article" date="2014" name="Int. J. Syst. Evol. Microbiol.">
        <title>Complete genome sequence of Corynebacterium casei LMG S-19264T (=DSM 44701T), isolated from a smear-ripened cheese.</title>
        <authorList>
            <consortium name="US DOE Joint Genome Institute (JGI-PGF)"/>
            <person name="Walter F."/>
            <person name="Albersmeier A."/>
            <person name="Kalinowski J."/>
            <person name="Ruckert C."/>
        </authorList>
    </citation>
    <scope>NUCLEOTIDE SEQUENCE</scope>
    <source>
        <strain evidence="10">KCTC 12368</strain>
    </source>
</reference>
<dbReference type="Proteomes" id="UP000619457">
    <property type="component" value="Unassembled WGS sequence"/>
</dbReference>
<feature type="active site" description="Proton donor" evidence="6">
    <location>
        <position position="342"/>
    </location>
</feature>
<dbReference type="Pfam" id="PF02838">
    <property type="entry name" value="Glyco_hydro_20b"/>
    <property type="match status" value="1"/>
</dbReference>
<reference evidence="10" key="2">
    <citation type="submission" date="2020-09" db="EMBL/GenBank/DDBJ databases">
        <authorList>
            <person name="Sun Q."/>
            <person name="Kim S."/>
        </authorList>
    </citation>
    <scope>NUCLEOTIDE SEQUENCE</scope>
    <source>
        <strain evidence="10">KCTC 12368</strain>
    </source>
</reference>
<dbReference type="AlphaFoldDB" id="A0A918PKC3"/>
<dbReference type="InterPro" id="IPR029018">
    <property type="entry name" value="Hex-like_dom2"/>
</dbReference>
<evidence type="ECO:0000256" key="2">
    <source>
        <dbReference type="ARBA" id="ARBA00006285"/>
    </source>
</evidence>
<evidence type="ECO:0000256" key="5">
    <source>
        <dbReference type="ARBA" id="ARBA00023295"/>
    </source>
</evidence>
<evidence type="ECO:0000313" key="10">
    <source>
        <dbReference type="EMBL" id="GGZ13379.1"/>
    </source>
</evidence>
<evidence type="ECO:0000256" key="3">
    <source>
        <dbReference type="ARBA" id="ARBA00012663"/>
    </source>
</evidence>
<dbReference type="Gene3D" id="3.30.379.10">
    <property type="entry name" value="Chitobiase/beta-hexosaminidase domain 2-like"/>
    <property type="match status" value="1"/>
</dbReference>
<dbReference type="GO" id="GO:0004563">
    <property type="term" value="F:beta-N-acetylhexosaminidase activity"/>
    <property type="evidence" value="ECO:0007669"/>
    <property type="project" value="UniProtKB-EC"/>
</dbReference>
<dbReference type="InterPro" id="IPR015883">
    <property type="entry name" value="Glyco_hydro_20_cat"/>
</dbReference>
<evidence type="ECO:0000256" key="1">
    <source>
        <dbReference type="ARBA" id="ARBA00001231"/>
    </source>
</evidence>
<dbReference type="SUPFAM" id="SSF55545">
    <property type="entry name" value="beta-N-acetylhexosaminidase-like domain"/>
    <property type="match status" value="1"/>
</dbReference>
<evidence type="ECO:0000256" key="4">
    <source>
        <dbReference type="ARBA" id="ARBA00022801"/>
    </source>
</evidence>
<dbReference type="SUPFAM" id="SSF51445">
    <property type="entry name" value="(Trans)glycosidases"/>
    <property type="match status" value="1"/>
</dbReference>
<feature type="domain" description="Glycoside hydrolase family 20 catalytic" evidence="7">
    <location>
        <begin position="162"/>
        <end position="512"/>
    </location>
</feature>
<organism evidence="10 11">
    <name type="scientific">Echinicola pacifica</name>
    <dbReference type="NCBI Taxonomy" id="346377"/>
    <lineage>
        <taxon>Bacteria</taxon>
        <taxon>Pseudomonadati</taxon>
        <taxon>Bacteroidota</taxon>
        <taxon>Cytophagia</taxon>
        <taxon>Cytophagales</taxon>
        <taxon>Cyclobacteriaceae</taxon>
        <taxon>Echinicola</taxon>
    </lineage>
</organism>
<dbReference type="EMBL" id="BMWX01000001">
    <property type="protein sequence ID" value="GGZ13379.1"/>
    <property type="molecule type" value="Genomic_DNA"/>
</dbReference>
<name>A0A918PKC3_9BACT</name>
<gene>
    <name evidence="10" type="ORF">GCM10007049_01470</name>
</gene>
<evidence type="ECO:0000256" key="6">
    <source>
        <dbReference type="PIRSR" id="PIRSR625705-1"/>
    </source>
</evidence>
<proteinExistence type="inferred from homology"/>